<evidence type="ECO:0000256" key="4">
    <source>
        <dbReference type="ARBA" id="ARBA00022547"/>
    </source>
</evidence>
<dbReference type="InterPro" id="IPR050059">
    <property type="entry name" value="ATP_synthase_B_chain"/>
</dbReference>
<dbReference type="InterPro" id="IPR002146">
    <property type="entry name" value="ATP_synth_b/b'su_bac/chlpt"/>
</dbReference>
<comment type="caution">
    <text evidence="18">The sequence shown here is derived from an EMBL/GenBank/DDBJ whole genome shotgun (WGS) entry which is preliminary data.</text>
</comment>
<comment type="similarity">
    <text evidence="1 15 16">Belongs to the ATPase B chain family.</text>
</comment>
<dbReference type="AlphaFoldDB" id="A0A096ABQ7"/>
<evidence type="ECO:0000256" key="1">
    <source>
        <dbReference type="ARBA" id="ARBA00005513"/>
    </source>
</evidence>
<evidence type="ECO:0000256" key="15">
    <source>
        <dbReference type="HAMAP-Rule" id="MF_01398"/>
    </source>
</evidence>
<keyword evidence="6 15" id="KW-0375">Hydrogen ion transport</keyword>
<keyword evidence="8 15" id="KW-0406">Ion transport</keyword>
<keyword evidence="9 15" id="KW-0472">Membrane</keyword>
<dbReference type="GO" id="GO:0046933">
    <property type="term" value="F:proton-transporting ATP synthase activity, rotational mechanism"/>
    <property type="evidence" value="ECO:0007669"/>
    <property type="project" value="UniProtKB-UniRule"/>
</dbReference>
<dbReference type="GO" id="GO:0012505">
    <property type="term" value="C:endomembrane system"/>
    <property type="evidence" value="ECO:0007669"/>
    <property type="project" value="UniProtKB-SubCell"/>
</dbReference>
<evidence type="ECO:0000256" key="13">
    <source>
        <dbReference type="ARBA" id="ARBA00026054"/>
    </source>
</evidence>
<comment type="subunit">
    <text evidence="13">F-type ATPases have 2 components, F(1) - the catalytic core - and F(0) - the membrane proton channel. F(1) has five subunits: alpha(3), beta(3), gamma(1), delta(1), epsilon(1). F(0) has four main subunits: a(1), b(2) and c(10-14). The alpha and beta chains form an alternating ring which encloses part of the gamma chain. F(1) is attached to F(0) by a central stalk formed by the gamma and epsilon chains, while a peripheral stalk is formed by the delta and b chains.</text>
</comment>
<keyword evidence="17" id="KW-0175">Coiled coil</keyword>
<organism evidence="18 19">
    <name type="scientific">Prevotella bivia DNF00320</name>
    <dbReference type="NCBI Taxonomy" id="1401068"/>
    <lineage>
        <taxon>Bacteria</taxon>
        <taxon>Pseudomonadati</taxon>
        <taxon>Bacteroidota</taxon>
        <taxon>Bacteroidia</taxon>
        <taxon>Bacteroidales</taxon>
        <taxon>Prevotellaceae</taxon>
        <taxon>Prevotella</taxon>
    </lineage>
</organism>
<dbReference type="CDD" id="cd06503">
    <property type="entry name" value="ATP-synt_Fo_b"/>
    <property type="match status" value="1"/>
</dbReference>
<comment type="subcellular location">
    <subcellularLocation>
        <location evidence="15">Cell membrane</location>
        <topology evidence="15">Single-pass membrane protein</topology>
    </subcellularLocation>
    <subcellularLocation>
        <location evidence="14">Endomembrane system</location>
        <topology evidence="14">Single-pass membrane protein</topology>
    </subcellularLocation>
</comment>
<evidence type="ECO:0000256" key="2">
    <source>
        <dbReference type="ARBA" id="ARBA00022448"/>
    </source>
</evidence>
<evidence type="ECO:0000256" key="12">
    <source>
        <dbReference type="ARBA" id="ARBA00025614"/>
    </source>
</evidence>
<dbReference type="EMBL" id="JRNQ01000042">
    <property type="protein sequence ID" value="KGF44320.1"/>
    <property type="molecule type" value="Genomic_DNA"/>
</dbReference>
<dbReference type="PANTHER" id="PTHR33445">
    <property type="entry name" value="ATP SYNTHASE SUBUNIT B', CHLOROPLASTIC"/>
    <property type="match status" value="1"/>
</dbReference>
<evidence type="ECO:0000256" key="5">
    <source>
        <dbReference type="ARBA" id="ARBA00022692"/>
    </source>
</evidence>
<name>A0A096ABQ7_9BACT</name>
<evidence type="ECO:0000256" key="10">
    <source>
        <dbReference type="ARBA" id="ARBA00023310"/>
    </source>
</evidence>
<comment type="function">
    <text evidence="11 15">F(1)F(0) ATP synthase produces ATP from ADP in the presence of a proton or sodium gradient. F-type ATPases consist of two structural domains, F(1) containing the extramembraneous catalytic core and F(0) containing the membrane proton channel, linked together by a central stalk and a peripheral stalk. During catalysis, ATP synthesis in the catalytic domain of F(1) is coupled via a rotary mechanism of the central stalk subunits to proton translocation.</text>
</comment>
<evidence type="ECO:0000313" key="18">
    <source>
        <dbReference type="EMBL" id="KGF44320.1"/>
    </source>
</evidence>
<dbReference type="SUPFAM" id="SSF81573">
    <property type="entry name" value="F1F0 ATP synthase subunit B, membrane domain"/>
    <property type="match status" value="1"/>
</dbReference>
<comment type="function">
    <text evidence="12">Component of the F(0) channel, it forms part of the peripheral stalk, linking F(1) to F(0). The b'-subunit is a diverged and duplicated form of b found in plants and photosynthetic bacteria.</text>
</comment>
<dbReference type="Proteomes" id="UP000029525">
    <property type="component" value="Unassembled WGS sequence"/>
</dbReference>
<dbReference type="HAMAP" id="MF_01398">
    <property type="entry name" value="ATP_synth_b_bprime"/>
    <property type="match status" value="1"/>
</dbReference>
<evidence type="ECO:0000256" key="11">
    <source>
        <dbReference type="ARBA" id="ARBA00025198"/>
    </source>
</evidence>
<protein>
    <recommendedName>
        <fullName evidence="15">ATP synthase subunit b</fullName>
    </recommendedName>
    <alternativeName>
        <fullName evidence="15">ATP synthase F(0) sector subunit b</fullName>
    </alternativeName>
    <alternativeName>
        <fullName evidence="15">ATPase subunit I</fullName>
    </alternativeName>
    <alternativeName>
        <fullName evidence="15">F-type ATPase subunit b</fullName>
        <shortName evidence="15">F-ATPase subunit b</shortName>
    </alternativeName>
</protein>
<dbReference type="GeneID" id="78529811"/>
<dbReference type="PANTHER" id="PTHR33445:SF1">
    <property type="entry name" value="ATP SYNTHASE SUBUNIT B"/>
    <property type="match status" value="1"/>
</dbReference>
<feature type="coiled-coil region" evidence="17">
    <location>
        <begin position="44"/>
        <end position="134"/>
    </location>
</feature>
<evidence type="ECO:0000256" key="16">
    <source>
        <dbReference type="RuleBase" id="RU003848"/>
    </source>
</evidence>
<keyword evidence="2 15" id="KW-0813">Transport</keyword>
<dbReference type="Gene3D" id="1.20.5.620">
    <property type="entry name" value="F1F0 ATP synthase subunit B, membrane domain"/>
    <property type="match status" value="1"/>
</dbReference>
<keyword evidence="3 15" id="KW-1003">Cell membrane</keyword>
<reference evidence="18 19" key="1">
    <citation type="submission" date="2014-07" db="EMBL/GenBank/DDBJ databases">
        <authorList>
            <person name="McCorrison J."/>
            <person name="Sanka R."/>
            <person name="Torralba M."/>
            <person name="Gillis M."/>
            <person name="Haft D.H."/>
            <person name="Methe B."/>
            <person name="Sutton G."/>
            <person name="Nelson K.E."/>
        </authorList>
    </citation>
    <scope>NUCLEOTIDE SEQUENCE [LARGE SCALE GENOMIC DNA]</scope>
    <source>
        <strain evidence="18 19">DNF00320</strain>
    </source>
</reference>
<gene>
    <name evidence="15" type="primary">atpF</name>
    <name evidence="18" type="ORF">HMPREF0647_07055</name>
</gene>
<evidence type="ECO:0000256" key="8">
    <source>
        <dbReference type="ARBA" id="ARBA00023065"/>
    </source>
</evidence>
<evidence type="ECO:0000256" key="3">
    <source>
        <dbReference type="ARBA" id="ARBA00022475"/>
    </source>
</evidence>
<sequence length="169" mass="19330">MDLVSPSSGLLFWMTLVFLIVFFILRKWGFPVILKMSSDRKEYIDGSIRKAKEAHEKLANIQKESESILQEAREKQALILKEATTTRETIVSQAQDKAREEAARLVADAKIAIENEKQNALREIRNQMTELSINISEKILRDKLSSSDVQMDYINRLLDDVSSSNNQSN</sequence>
<dbReference type="InterPro" id="IPR028987">
    <property type="entry name" value="ATP_synth_B-like_membr_sf"/>
</dbReference>
<keyword evidence="5 15" id="KW-0812">Transmembrane</keyword>
<feature type="transmembrane region" description="Helical" evidence="15">
    <location>
        <begin position="6"/>
        <end position="25"/>
    </location>
</feature>
<dbReference type="Pfam" id="PF00430">
    <property type="entry name" value="ATP-synt_B"/>
    <property type="match status" value="1"/>
</dbReference>
<dbReference type="GO" id="GO:0046961">
    <property type="term" value="F:proton-transporting ATPase activity, rotational mechanism"/>
    <property type="evidence" value="ECO:0007669"/>
    <property type="project" value="TreeGrafter"/>
</dbReference>
<dbReference type="GO" id="GO:0045259">
    <property type="term" value="C:proton-transporting ATP synthase complex"/>
    <property type="evidence" value="ECO:0007669"/>
    <property type="project" value="UniProtKB-KW"/>
</dbReference>
<dbReference type="RefSeq" id="WP_004336926.1">
    <property type="nucleotide sequence ID" value="NZ_JRNQ01000042.1"/>
</dbReference>
<accession>A0A096ABQ7</accession>
<evidence type="ECO:0000256" key="14">
    <source>
        <dbReference type="ARBA" id="ARBA00037847"/>
    </source>
</evidence>
<evidence type="ECO:0000256" key="6">
    <source>
        <dbReference type="ARBA" id="ARBA00022781"/>
    </source>
</evidence>
<keyword evidence="7 15" id="KW-1133">Transmembrane helix</keyword>
<dbReference type="GO" id="GO:0005886">
    <property type="term" value="C:plasma membrane"/>
    <property type="evidence" value="ECO:0007669"/>
    <property type="project" value="UniProtKB-SubCell"/>
</dbReference>
<dbReference type="InterPro" id="IPR005864">
    <property type="entry name" value="ATP_synth_F0_bsu_bac"/>
</dbReference>
<comment type="subunit">
    <text evidence="15">F-type ATPases have 2 components, F(1) - the catalytic core - and F(0) - the membrane proton channel. F(1) has five subunits: alpha(3), beta(3), gamma(1), delta(1), epsilon(1). F(0) has three main subunits: a(1), b(2) and c(10-14). The alpha and beta chains form an alternating ring which encloses part of the gamma chain. F(1) is attached to F(0) by a central stalk formed by the gamma and epsilon chains, while a peripheral stalk is formed by the delta and b chains.</text>
</comment>
<evidence type="ECO:0000256" key="9">
    <source>
        <dbReference type="ARBA" id="ARBA00023136"/>
    </source>
</evidence>
<keyword evidence="4 15" id="KW-0138">CF(0)</keyword>
<evidence type="ECO:0000313" key="19">
    <source>
        <dbReference type="Proteomes" id="UP000029525"/>
    </source>
</evidence>
<dbReference type="NCBIfam" id="TIGR01144">
    <property type="entry name" value="ATP_synt_b"/>
    <property type="match status" value="1"/>
</dbReference>
<dbReference type="OrthoDB" id="9795289at2"/>
<keyword evidence="10 15" id="KW-0066">ATP synthesis</keyword>
<evidence type="ECO:0000256" key="17">
    <source>
        <dbReference type="SAM" id="Coils"/>
    </source>
</evidence>
<proteinExistence type="inferred from homology"/>
<evidence type="ECO:0000256" key="7">
    <source>
        <dbReference type="ARBA" id="ARBA00022989"/>
    </source>
</evidence>